<proteinExistence type="predicted"/>
<organism evidence="2 3">
    <name type="scientific">Imhoffiella purpurea</name>
    <dbReference type="NCBI Taxonomy" id="1249627"/>
    <lineage>
        <taxon>Bacteria</taxon>
        <taxon>Pseudomonadati</taxon>
        <taxon>Pseudomonadota</taxon>
        <taxon>Gammaproteobacteria</taxon>
        <taxon>Chromatiales</taxon>
        <taxon>Chromatiaceae</taxon>
        <taxon>Imhoffiella</taxon>
    </lineage>
</organism>
<reference evidence="2 3" key="1">
    <citation type="submission" date="2012-11" db="EMBL/GenBank/DDBJ databases">
        <title>Genome assembly of Thiorhodococcus sp. AK35.</title>
        <authorList>
            <person name="Nupur N."/>
            <person name="Khatri I."/>
            <person name="Subramanian S."/>
            <person name="Pinnaka A."/>
        </authorList>
    </citation>
    <scope>NUCLEOTIDE SEQUENCE [LARGE SCALE GENOMIC DNA]</scope>
    <source>
        <strain evidence="2 3">AK35</strain>
    </source>
</reference>
<dbReference type="InterPro" id="IPR029060">
    <property type="entry name" value="PIN-like_dom_sf"/>
</dbReference>
<keyword evidence="3" id="KW-1185">Reference proteome</keyword>
<name>W9V4T9_9GAMM</name>
<dbReference type="eggNOG" id="COG5573">
    <property type="taxonomic scope" value="Bacteria"/>
</dbReference>
<evidence type="ECO:0000313" key="3">
    <source>
        <dbReference type="Proteomes" id="UP000019460"/>
    </source>
</evidence>
<dbReference type="CDD" id="cd18692">
    <property type="entry name" value="PIN_VapC-like"/>
    <property type="match status" value="1"/>
</dbReference>
<comment type="caution">
    <text evidence="2">The sequence shown here is derived from an EMBL/GenBank/DDBJ whole genome shotgun (WGS) entry which is preliminary data.</text>
</comment>
<sequence length="98" mass="11130">MISEVAANLLKKAGMEEKSLLAVIEGLYRRCQVVQTDLECHRTASRLRSEHSFSFWDSLIVAAALEANCRRLYSEDMQHGQVVDHRLTIMNPLLAETI</sequence>
<dbReference type="Proteomes" id="UP000019460">
    <property type="component" value="Unassembled WGS sequence"/>
</dbReference>
<gene>
    <name evidence="2" type="ORF">D779_2355</name>
</gene>
<dbReference type="STRING" id="1249627.D779_2355"/>
<dbReference type="Pfam" id="PF01850">
    <property type="entry name" value="PIN"/>
    <property type="match status" value="1"/>
</dbReference>
<dbReference type="InterPro" id="IPR002716">
    <property type="entry name" value="PIN_dom"/>
</dbReference>
<evidence type="ECO:0000259" key="1">
    <source>
        <dbReference type="Pfam" id="PF01850"/>
    </source>
</evidence>
<dbReference type="AlphaFoldDB" id="W9V4T9"/>
<dbReference type="Gene3D" id="3.40.50.1010">
    <property type="entry name" value="5'-nuclease"/>
    <property type="match status" value="1"/>
</dbReference>
<protein>
    <submittedName>
        <fullName evidence="2">Programmed cell death toxin MazF</fullName>
    </submittedName>
</protein>
<accession>W9V4T9</accession>
<dbReference type="SUPFAM" id="SSF88723">
    <property type="entry name" value="PIN domain-like"/>
    <property type="match status" value="1"/>
</dbReference>
<dbReference type="EMBL" id="AONC01000039">
    <property type="protein sequence ID" value="EXJ14563.1"/>
    <property type="molecule type" value="Genomic_DNA"/>
</dbReference>
<evidence type="ECO:0000313" key="2">
    <source>
        <dbReference type="EMBL" id="EXJ14563.1"/>
    </source>
</evidence>
<feature type="domain" description="PIN" evidence="1">
    <location>
        <begin position="2"/>
        <end position="77"/>
    </location>
</feature>